<dbReference type="EMBL" id="HACG01007335">
    <property type="protein sequence ID" value="CEK54200.1"/>
    <property type="molecule type" value="Transcribed_RNA"/>
</dbReference>
<reference evidence="1" key="1">
    <citation type="submission" date="2014-12" db="EMBL/GenBank/DDBJ databases">
        <title>Insight into the proteome of Arion vulgaris.</title>
        <authorList>
            <person name="Aradska J."/>
            <person name="Bulat T."/>
            <person name="Smidak R."/>
            <person name="Sarate P."/>
            <person name="Gangsoo J."/>
            <person name="Sialana F."/>
            <person name="Bilban M."/>
            <person name="Lubec G."/>
        </authorList>
    </citation>
    <scope>NUCLEOTIDE SEQUENCE</scope>
    <source>
        <tissue evidence="1">Skin</tissue>
    </source>
</reference>
<sequence length="74" mass="9071">IRTYFFWFLSECQWVKTLQLMTLIQRLKKFVITRTNRAAYLRSVFHKQTTGTISMHTLRHLLEVTEHLMVYQEH</sequence>
<dbReference type="AlphaFoldDB" id="A0A0B6YF99"/>
<accession>A0A0B6YF99</accession>
<proteinExistence type="predicted"/>
<name>A0A0B6YF99_9EUPU</name>
<evidence type="ECO:0000313" key="1">
    <source>
        <dbReference type="EMBL" id="CEK54200.1"/>
    </source>
</evidence>
<feature type="non-terminal residue" evidence="1">
    <location>
        <position position="1"/>
    </location>
</feature>
<organism evidence="1">
    <name type="scientific">Arion vulgaris</name>
    <dbReference type="NCBI Taxonomy" id="1028688"/>
    <lineage>
        <taxon>Eukaryota</taxon>
        <taxon>Metazoa</taxon>
        <taxon>Spiralia</taxon>
        <taxon>Lophotrochozoa</taxon>
        <taxon>Mollusca</taxon>
        <taxon>Gastropoda</taxon>
        <taxon>Heterobranchia</taxon>
        <taxon>Euthyneura</taxon>
        <taxon>Panpulmonata</taxon>
        <taxon>Eupulmonata</taxon>
        <taxon>Stylommatophora</taxon>
        <taxon>Helicina</taxon>
        <taxon>Arionoidea</taxon>
        <taxon>Arionidae</taxon>
        <taxon>Arion</taxon>
    </lineage>
</organism>
<gene>
    <name evidence="1" type="primary">ORF22194</name>
</gene>
<protein>
    <submittedName>
        <fullName evidence="1">Uncharacterized protein</fullName>
    </submittedName>
</protein>